<feature type="chain" id="PRO_5040514567" evidence="2">
    <location>
        <begin position="20"/>
        <end position="287"/>
    </location>
</feature>
<evidence type="ECO:0000256" key="2">
    <source>
        <dbReference type="SAM" id="SignalP"/>
    </source>
</evidence>
<name>A0A9N9VU25_9HYPO</name>
<feature type="compositionally biased region" description="Gly residues" evidence="1">
    <location>
        <begin position="185"/>
        <end position="198"/>
    </location>
</feature>
<protein>
    <submittedName>
        <fullName evidence="3">Uncharacterized protein</fullName>
    </submittedName>
</protein>
<feature type="compositionally biased region" description="Basic and acidic residues" evidence="1">
    <location>
        <begin position="214"/>
        <end position="225"/>
    </location>
</feature>
<feature type="compositionally biased region" description="Basic and acidic residues" evidence="1">
    <location>
        <begin position="259"/>
        <end position="287"/>
    </location>
</feature>
<evidence type="ECO:0000256" key="1">
    <source>
        <dbReference type="SAM" id="MobiDB-lite"/>
    </source>
</evidence>
<gene>
    <name evidence="3" type="ORF">CSOL1703_00002629</name>
</gene>
<keyword evidence="2" id="KW-0732">Signal</keyword>
<dbReference type="OrthoDB" id="5153683at2759"/>
<sequence>MKFTTATFTVAALAASTAAFPMAHNGTATHMVTKTVRLEAGSPKPVTTPSASSDKLLKLIIENLEAGEAGTIQKRKLDAIENSLSSANAKKLSARQTEDLLSLLGLGDAGEDTPSGAEGLLDGLGGADGGDGGALGGLEDLPGSVLDLGSDATGDLGGLESSLGGLGGNPGGEGGDLGGLTDSVGGLGGGLEGLGGDSTGPTKEDGGNQLVPDQDGKQDNGKGPDLESITESLPKLSGNDKGKTPDVNGTISSLPSHKGKPEEGEGHKDKSKDGNDTKGKTDDEKAN</sequence>
<proteinExistence type="predicted"/>
<dbReference type="Proteomes" id="UP000775872">
    <property type="component" value="Unassembled WGS sequence"/>
</dbReference>
<dbReference type="AlphaFoldDB" id="A0A9N9VU25"/>
<dbReference type="EMBL" id="CABFOC020000002">
    <property type="protein sequence ID" value="CAH0036314.1"/>
    <property type="molecule type" value="Genomic_DNA"/>
</dbReference>
<evidence type="ECO:0000313" key="4">
    <source>
        <dbReference type="Proteomes" id="UP000775872"/>
    </source>
</evidence>
<comment type="caution">
    <text evidence="3">The sequence shown here is derived from an EMBL/GenBank/DDBJ whole genome shotgun (WGS) entry which is preliminary data.</text>
</comment>
<accession>A0A9N9VU25</accession>
<feature type="compositionally biased region" description="Gly residues" evidence="1">
    <location>
        <begin position="164"/>
        <end position="178"/>
    </location>
</feature>
<evidence type="ECO:0000313" key="3">
    <source>
        <dbReference type="EMBL" id="CAH0036314.1"/>
    </source>
</evidence>
<keyword evidence="4" id="KW-1185">Reference proteome</keyword>
<reference evidence="3" key="1">
    <citation type="submission" date="2021-10" db="EMBL/GenBank/DDBJ databases">
        <authorList>
            <person name="Piombo E."/>
        </authorList>
    </citation>
    <scope>NUCLEOTIDE SEQUENCE</scope>
</reference>
<feature type="signal peptide" evidence="2">
    <location>
        <begin position="1"/>
        <end position="19"/>
    </location>
</feature>
<organism evidence="3 4">
    <name type="scientific">Clonostachys solani</name>
    <dbReference type="NCBI Taxonomy" id="160281"/>
    <lineage>
        <taxon>Eukaryota</taxon>
        <taxon>Fungi</taxon>
        <taxon>Dikarya</taxon>
        <taxon>Ascomycota</taxon>
        <taxon>Pezizomycotina</taxon>
        <taxon>Sordariomycetes</taxon>
        <taxon>Hypocreomycetidae</taxon>
        <taxon>Hypocreales</taxon>
        <taxon>Bionectriaceae</taxon>
        <taxon>Clonostachys</taxon>
    </lineage>
</organism>
<feature type="region of interest" description="Disordered" evidence="1">
    <location>
        <begin position="159"/>
        <end position="287"/>
    </location>
</feature>